<dbReference type="InterPro" id="IPR036061">
    <property type="entry name" value="CheW-like_dom_sf"/>
</dbReference>
<proteinExistence type="predicted"/>
<dbReference type="EMBL" id="AMFJ01034356">
    <property type="protein sequence ID" value="EKD29561.1"/>
    <property type="molecule type" value="Genomic_DNA"/>
</dbReference>
<organism evidence="2">
    <name type="scientific">uncultured bacterium</name>
    <name type="common">gcode 4</name>
    <dbReference type="NCBI Taxonomy" id="1234023"/>
    <lineage>
        <taxon>Bacteria</taxon>
        <taxon>environmental samples</taxon>
    </lineage>
</organism>
<dbReference type="PANTHER" id="PTHR22617">
    <property type="entry name" value="CHEMOTAXIS SENSOR HISTIDINE KINASE-RELATED"/>
    <property type="match status" value="1"/>
</dbReference>
<dbReference type="Pfam" id="PF01584">
    <property type="entry name" value="CheW"/>
    <property type="match status" value="1"/>
</dbReference>
<gene>
    <name evidence="2" type="ORF">ACD_78C00356G0002</name>
</gene>
<dbReference type="GO" id="GO:0005829">
    <property type="term" value="C:cytosol"/>
    <property type="evidence" value="ECO:0007669"/>
    <property type="project" value="TreeGrafter"/>
</dbReference>
<dbReference type="PANTHER" id="PTHR22617:SF23">
    <property type="entry name" value="CHEMOTAXIS PROTEIN CHEW"/>
    <property type="match status" value="1"/>
</dbReference>
<dbReference type="GO" id="GO:0006935">
    <property type="term" value="P:chemotaxis"/>
    <property type="evidence" value="ECO:0007669"/>
    <property type="project" value="InterPro"/>
</dbReference>
<dbReference type="InterPro" id="IPR002545">
    <property type="entry name" value="CheW-lke_dom"/>
</dbReference>
<dbReference type="SUPFAM" id="SSF50341">
    <property type="entry name" value="CheW-like"/>
    <property type="match status" value="1"/>
</dbReference>
<reference evidence="2" key="1">
    <citation type="journal article" date="2012" name="Science">
        <title>Fermentation, hydrogen, and sulfur metabolism in multiple uncultivated bacterial phyla.</title>
        <authorList>
            <person name="Wrighton K.C."/>
            <person name="Thomas B.C."/>
            <person name="Sharon I."/>
            <person name="Miller C.S."/>
            <person name="Castelle C.J."/>
            <person name="VerBerkmoes N.C."/>
            <person name="Wilkins M.J."/>
            <person name="Hettich R.L."/>
            <person name="Lipton M.S."/>
            <person name="Williams K.H."/>
            <person name="Long P.E."/>
            <person name="Banfield J.F."/>
        </authorList>
    </citation>
    <scope>NUCLEOTIDE SEQUENCE [LARGE SCALE GENOMIC DNA]</scope>
</reference>
<name>K1XX92_9BACT</name>
<comment type="caution">
    <text evidence="2">The sequence shown here is derived from an EMBL/GenBank/DDBJ whole genome shotgun (WGS) entry which is preliminary data.</text>
</comment>
<evidence type="ECO:0000259" key="1">
    <source>
        <dbReference type="PROSITE" id="PS50851"/>
    </source>
</evidence>
<dbReference type="GO" id="GO:0007165">
    <property type="term" value="P:signal transduction"/>
    <property type="evidence" value="ECO:0007669"/>
    <property type="project" value="InterPro"/>
</dbReference>
<evidence type="ECO:0000313" key="2">
    <source>
        <dbReference type="EMBL" id="EKD29561.1"/>
    </source>
</evidence>
<feature type="domain" description="CheW-like" evidence="1">
    <location>
        <begin position="11"/>
        <end position="156"/>
    </location>
</feature>
<sequence>MDIIVEENGSEKKRLTFHLGSEKYGIPVLRTREIIKAQDFIIRSVPGFPSCHIGVITLRDKVFSIIDLKMAFGMGTTDITEKTSIVIVEIQRPDQAPIQIGLLVDHVDEVMDFLDSEIESNSSVVQSDDEHVIGFGKKSDNELVIFLDLDKAIANI</sequence>
<dbReference type="AlphaFoldDB" id="K1XX92"/>
<dbReference type="Gene3D" id="2.30.30.40">
    <property type="entry name" value="SH3 Domains"/>
    <property type="match status" value="1"/>
</dbReference>
<accession>K1XX92</accession>
<dbReference type="SMART" id="SM00260">
    <property type="entry name" value="CheW"/>
    <property type="match status" value="1"/>
</dbReference>
<protein>
    <submittedName>
        <fullName evidence="2">Response regulator receiver modulated CheW protein</fullName>
    </submittedName>
</protein>
<dbReference type="InterPro" id="IPR039315">
    <property type="entry name" value="CheW"/>
</dbReference>
<dbReference type="Gene3D" id="2.40.50.180">
    <property type="entry name" value="CheA-289, Domain 4"/>
    <property type="match status" value="1"/>
</dbReference>
<dbReference type="PROSITE" id="PS50851">
    <property type="entry name" value="CHEW"/>
    <property type="match status" value="1"/>
</dbReference>